<proteinExistence type="predicted"/>
<feature type="compositionally biased region" description="Pro residues" evidence="1">
    <location>
        <begin position="31"/>
        <end position="41"/>
    </location>
</feature>
<comment type="caution">
    <text evidence="2">The sequence shown here is derived from an EMBL/GenBank/DDBJ whole genome shotgun (WGS) entry which is preliminary data.</text>
</comment>
<keyword evidence="3" id="KW-1185">Reference proteome</keyword>
<evidence type="ECO:0000313" key="2">
    <source>
        <dbReference type="EMBL" id="GAA2851781.1"/>
    </source>
</evidence>
<gene>
    <name evidence="2" type="ORF">GCM10010517_09420</name>
</gene>
<evidence type="ECO:0000256" key="1">
    <source>
        <dbReference type="SAM" id="MobiDB-lite"/>
    </source>
</evidence>
<feature type="region of interest" description="Disordered" evidence="1">
    <location>
        <begin position="1"/>
        <end position="52"/>
    </location>
</feature>
<organism evidence="2 3">
    <name type="scientific">Streptosporangium fragile</name>
    <dbReference type="NCBI Taxonomy" id="46186"/>
    <lineage>
        <taxon>Bacteria</taxon>
        <taxon>Bacillati</taxon>
        <taxon>Actinomycetota</taxon>
        <taxon>Actinomycetes</taxon>
        <taxon>Streptosporangiales</taxon>
        <taxon>Streptosporangiaceae</taxon>
        <taxon>Streptosporangium</taxon>
    </lineage>
</organism>
<sequence length="52" mass="5440">MGTELLHRRPGRARGYAHADGAGRAGEPAETPRPLPAPPGPETAGRRLFGPL</sequence>
<evidence type="ECO:0000313" key="3">
    <source>
        <dbReference type="Proteomes" id="UP001500831"/>
    </source>
</evidence>
<protein>
    <submittedName>
        <fullName evidence="2">Uncharacterized protein</fullName>
    </submittedName>
</protein>
<name>A0ABN3VS97_9ACTN</name>
<dbReference type="EMBL" id="BAAAVI010000004">
    <property type="protein sequence ID" value="GAA2851781.1"/>
    <property type="molecule type" value="Genomic_DNA"/>
</dbReference>
<accession>A0ABN3VS97</accession>
<dbReference type="Proteomes" id="UP001500831">
    <property type="component" value="Unassembled WGS sequence"/>
</dbReference>
<reference evidence="2 3" key="1">
    <citation type="journal article" date="2019" name="Int. J. Syst. Evol. Microbiol.">
        <title>The Global Catalogue of Microorganisms (GCM) 10K type strain sequencing project: providing services to taxonomists for standard genome sequencing and annotation.</title>
        <authorList>
            <consortium name="The Broad Institute Genomics Platform"/>
            <consortium name="The Broad Institute Genome Sequencing Center for Infectious Disease"/>
            <person name="Wu L."/>
            <person name="Ma J."/>
        </authorList>
    </citation>
    <scope>NUCLEOTIDE SEQUENCE [LARGE SCALE GENOMIC DNA]</scope>
    <source>
        <strain evidence="2 3">JCM 6242</strain>
    </source>
</reference>